<dbReference type="EMBL" id="JAPWDV010000002">
    <property type="protein sequence ID" value="KAJ6221094.1"/>
    <property type="molecule type" value="Genomic_DNA"/>
</dbReference>
<dbReference type="AlphaFoldDB" id="A0A9Q0RNT1"/>
<name>A0A9Q0RNT1_BLOTA</name>
<dbReference type="Gene3D" id="1.25.10.10">
    <property type="entry name" value="Leucine-rich Repeat Variant"/>
    <property type="match status" value="1"/>
</dbReference>
<accession>A0A9Q0RNT1</accession>
<dbReference type="PANTHER" id="PTHR10257:SF3">
    <property type="entry name" value="SERINE_THREONINE-PROTEIN PHOSPHATASE 2A 56 KDA REGULATORY SUBUNIT GAMMA ISOFORM"/>
    <property type="match status" value="1"/>
</dbReference>
<evidence type="ECO:0000313" key="3">
    <source>
        <dbReference type="Proteomes" id="UP001142055"/>
    </source>
</evidence>
<dbReference type="GO" id="GO:0019888">
    <property type="term" value="F:protein phosphatase regulator activity"/>
    <property type="evidence" value="ECO:0007669"/>
    <property type="project" value="InterPro"/>
</dbReference>
<dbReference type="Pfam" id="PF01603">
    <property type="entry name" value="B56"/>
    <property type="match status" value="1"/>
</dbReference>
<dbReference type="InterPro" id="IPR011989">
    <property type="entry name" value="ARM-like"/>
</dbReference>
<dbReference type="InterPro" id="IPR016024">
    <property type="entry name" value="ARM-type_fold"/>
</dbReference>
<gene>
    <name evidence="2" type="ORF">RDWZM_006906</name>
</gene>
<dbReference type="SUPFAM" id="SSF48371">
    <property type="entry name" value="ARM repeat"/>
    <property type="match status" value="1"/>
</dbReference>
<dbReference type="OMA" id="RLPYLYY"/>
<comment type="caution">
    <text evidence="2">The sequence shown here is derived from an EMBL/GenBank/DDBJ whole genome shotgun (WGS) entry which is preliminary data.</text>
</comment>
<dbReference type="PANTHER" id="PTHR10257">
    <property type="entry name" value="SERINE/THREONINE PROTEIN PHOSPHATASE 2A PP2A REGULATORY SUBUNIT B"/>
    <property type="match status" value="1"/>
</dbReference>
<sequence>MTENLEVDLVDENGGMNQIIKDVCLQVFDFKNPNEITIEMEKKYELLNDLCLTLVIEDNGTINKYCPAYYCDVLEIIDTNLSEDLPPPKLEPELINFGPGFNKIVDDVDPRMYHLKPVYDLLSQLTRHLIEVGQDYSDVIFDFCFIEKLFNRLRSRDEEERNMVRLLLMEIYTNNKTCRSNIFKLIMQEIITAIGQKSNVFFHIDNLIDLLYFIIENHEANELENSDSIYRILVSLHRLPYLYYYYEVLFSCCVSFLEKFPNKVQTFTFFILHTIGDKTESPTNRIMFTIEIIHILNLLKKLYDQSSNEDKNELLKIVDKLMPAILKMFAINLQTLNTILINYTLKQLSNEDFVPFYTRQNKLIREIFLLIFEDESNFIQWESTTFCRQILTYMHLIQIPK</sequence>
<dbReference type="GO" id="GO:0007165">
    <property type="term" value="P:signal transduction"/>
    <property type="evidence" value="ECO:0007669"/>
    <property type="project" value="InterPro"/>
</dbReference>
<evidence type="ECO:0000313" key="2">
    <source>
        <dbReference type="EMBL" id="KAJ6221094.1"/>
    </source>
</evidence>
<dbReference type="GO" id="GO:0000159">
    <property type="term" value="C:protein phosphatase type 2A complex"/>
    <property type="evidence" value="ECO:0007669"/>
    <property type="project" value="InterPro"/>
</dbReference>
<evidence type="ECO:0000256" key="1">
    <source>
        <dbReference type="ARBA" id="ARBA00009745"/>
    </source>
</evidence>
<protein>
    <submittedName>
        <fullName evidence="2">Uncharacterized protein</fullName>
    </submittedName>
</protein>
<dbReference type="InterPro" id="IPR002554">
    <property type="entry name" value="PP2A_B56"/>
</dbReference>
<reference evidence="2" key="1">
    <citation type="submission" date="2022-12" db="EMBL/GenBank/DDBJ databases">
        <title>Genome assemblies of Blomia tropicalis.</title>
        <authorList>
            <person name="Cui Y."/>
        </authorList>
    </citation>
    <scope>NUCLEOTIDE SEQUENCE</scope>
    <source>
        <tissue evidence="2">Adult mites</tissue>
    </source>
</reference>
<comment type="similarity">
    <text evidence="1">Belongs to the phosphatase 2A regulatory subunit B56 family.</text>
</comment>
<proteinExistence type="inferred from homology"/>
<dbReference type="Proteomes" id="UP001142055">
    <property type="component" value="Chromosome 2"/>
</dbReference>
<organism evidence="2 3">
    <name type="scientific">Blomia tropicalis</name>
    <name type="common">Mite</name>
    <dbReference type="NCBI Taxonomy" id="40697"/>
    <lineage>
        <taxon>Eukaryota</taxon>
        <taxon>Metazoa</taxon>
        <taxon>Ecdysozoa</taxon>
        <taxon>Arthropoda</taxon>
        <taxon>Chelicerata</taxon>
        <taxon>Arachnida</taxon>
        <taxon>Acari</taxon>
        <taxon>Acariformes</taxon>
        <taxon>Sarcoptiformes</taxon>
        <taxon>Astigmata</taxon>
        <taxon>Glycyphagoidea</taxon>
        <taxon>Echimyopodidae</taxon>
        <taxon>Blomia</taxon>
    </lineage>
</organism>
<keyword evidence="3" id="KW-1185">Reference proteome</keyword>